<evidence type="ECO:0000313" key="2">
    <source>
        <dbReference type="Proteomes" id="UP000003635"/>
    </source>
</evidence>
<dbReference type="HOGENOM" id="CLU_2524257_0_0_5"/>
<organism evidence="1 2">
    <name type="scientific">Oceanicola granulosus (strain ATCC BAA-861 / DSM 15982 / KCTC 12143 / HTCC2516)</name>
    <dbReference type="NCBI Taxonomy" id="314256"/>
    <lineage>
        <taxon>Bacteria</taxon>
        <taxon>Pseudomonadati</taxon>
        <taxon>Pseudomonadota</taxon>
        <taxon>Alphaproteobacteria</taxon>
        <taxon>Rhodobacterales</taxon>
        <taxon>Roseobacteraceae</taxon>
        <taxon>Oceanicola</taxon>
    </lineage>
</organism>
<accession>Q2CFY1</accession>
<evidence type="ECO:0000313" key="1">
    <source>
        <dbReference type="EMBL" id="EAR51561.1"/>
    </source>
</evidence>
<reference evidence="1 2" key="1">
    <citation type="journal article" date="2010" name="J. Bacteriol.">
        <title>Genome sequences of Oceanicola granulosus HTCC2516(T) and Oceanicola batsensis HTCC2597(TDelta).</title>
        <authorList>
            <person name="Thrash J.C."/>
            <person name="Cho J.C."/>
            <person name="Vergin K.L."/>
            <person name="Giovannoni S.J."/>
        </authorList>
    </citation>
    <scope>NUCLEOTIDE SEQUENCE [LARGE SCALE GENOMIC DNA]</scope>
    <source>
        <strain evidence="2">ATCC BAA-861 / DSM 15982 / KCTC 12143 / HTCC2516</strain>
    </source>
</reference>
<sequence length="84" mass="9632">MRVEIFLQSGPIVVDQQSQMPFGRITLKADTLSAALDRVQHELGDKVTQRDQLAPVQLKRWTFHLDQSAFGAQREEFTAQHLQK</sequence>
<gene>
    <name evidence="1" type="ORF">OG2516_01541</name>
</gene>
<protein>
    <submittedName>
        <fullName evidence="1">Uncharacterized protein</fullName>
    </submittedName>
</protein>
<name>Q2CFY1_OCEGH</name>
<comment type="caution">
    <text evidence="1">The sequence shown here is derived from an EMBL/GenBank/DDBJ whole genome shotgun (WGS) entry which is preliminary data.</text>
</comment>
<proteinExistence type="predicted"/>
<dbReference type="EMBL" id="AAOT01000011">
    <property type="protein sequence ID" value="EAR51561.1"/>
    <property type="molecule type" value="Genomic_DNA"/>
</dbReference>
<dbReference type="Proteomes" id="UP000003635">
    <property type="component" value="Unassembled WGS sequence"/>
</dbReference>
<keyword evidence="2" id="KW-1185">Reference proteome</keyword>
<dbReference type="AlphaFoldDB" id="Q2CFY1"/>